<comment type="subunit">
    <text evidence="13">Heterodimer of FNTA and FNTB.</text>
</comment>
<keyword evidence="9 14" id="KW-0862">Zinc</keyword>
<comment type="similarity">
    <text evidence="1 14">Belongs to the protein prenyltransferase subunit beta family.</text>
</comment>
<keyword evidence="7 14" id="KW-0479">Metal-binding</keyword>
<dbReference type="CDD" id="cd02893">
    <property type="entry name" value="FTase"/>
    <property type="match status" value="1"/>
</dbReference>
<dbReference type="GO" id="GO:0004660">
    <property type="term" value="F:protein farnesyltransferase activity"/>
    <property type="evidence" value="ECO:0007669"/>
    <property type="project" value="UniProtKB-UniRule"/>
</dbReference>
<dbReference type="PANTHER" id="PTHR11774">
    <property type="entry name" value="GERANYLGERANYL TRANSFERASE TYPE BETA SUBUNIT"/>
    <property type="match status" value="1"/>
</dbReference>
<evidence type="ECO:0000256" key="10">
    <source>
        <dbReference type="ARBA" id="ARBA00023098"/>
    </source>
</evidence>
<comment type="catalytic activity">
    <reaction evidence="11">
        <text>L-cysteinyl-[protein] + (2E,6E)-farnesyl diphosphate = S-(2E,6E)-farnesyl-L-cysteinyl-[protein] + diphosphate</text>
        <dbReference type="Rhea" id="RHEA:13345"/>
        <dbReference type="Rhea" id="RHEA-COMP:10131"/>
        <dbReference type="Rhea" id="RHEA-COMP:11535"/>
        <dbReference type="ChEBI" id="CHEBI:29950"/>
        <dbReference type="ChEBI" id="CHEBI:33019"/>
        <dbReference type="ChEBI" id="CHEBI:86019"/>
        <dbReference type="ChEBI" id="CHEBI:175763"/>
        <dbReference type="EC" id="2.5.1.58"/>
    </reaction>
</comment>
<dbReference type="AlphaFoldDB" id="A0AAE1FBH0"/>
<dbReference type="InterPro" id="IPR026872">
    <property type="entry name" value="FTB"/>
</dbReference>
<evidence type="ECO:0000256" key="1">
    <source>
        <dbReference type="ARBA" id="ARBA00010497"/>
    </source>
</evidence>
<dbReference type="InterPro" id="IPR001330">
    <property type="entry name" value="Prenyltrans"/>
</dbReference>
<dbReference type="InterPro" id="IPR045089">
    <property type="entry name" value="PGGT1B-like"/>
</dbReference>
<evidence type="ECO:0000256" key="9">
    <source>
        <dbReference type="ARBA" id="ARBA00022833"/>
    </source>
</evidence>
<evidence type="ECO:0000256" key="13">
    <source>
        <dbReference type="ARBA" id="ARBA00064192"/>
    </source>
</evidence>
<keyword evidence="5 14" id="KW-0637">Prenyltransferase</keyword>
<evidence type="ECO:0000256" key="12">
    <source>
        <dbReference type="ARBA" id="ARBA00055850"/>
    </source>
</evidence>
<feature type="domain" description="Prenyltransferase alpha-alpha toroid" evidence="15">
    <location>
        <begin position="59"/>
        <end position="389"/>
    </location>
</feature>
<evidence type="ECO:0000256" key="4">
    <source>
        <dbReference type="ARBA" id="ARBA00022553"/>
    </source>
</evidence>
<comment type="function">
    <text evidence="12">Essential subunit of the farnesyltransferase complex. Catalyzes the transfer of a farnesyl moiety from farnesyl diphosphate to a cysteine at the fourth position from the C-terminus of several proteins having the C-terminal sequence Cys-aliphatic-aliphatic-X.</text>
</comment>
<dbReference type="EC" id="2.5.1.58" evidence="2 14"/>
<keyword evidence="10" id="KW-0443">Lipid metabolism</keyword>
<evidence type="ECO:0000256" key="3">
    <source>
        <dbReference type="ARBA" id="ARBA00015798"/>
    </source>
</evidence>
<evidence type="ECO:0000256" key="8">
    <source>
        <dbReference type="ARBA" id="ARBA00022737"/>
    </source>
</evidence>
<dbReference type="SUPFAM" id="SSF48239">
    <property type="entry name" value="Terpenoid cyclases/Protein prenyltransferases"/>
    <property type="match status" value="1"/>
</dbReference>
<name>A0AAE1FBH0_PETCI</name>
<evidence type="ECO:0000313" key="16">
    <source>
        <dbReference type="EMBL" id="KAK3870823.1"/>
    </source>
</evidence>
<organism evidence="16 17">
    <name type="scientific">Petrolisthes cinctipes</name>
    <name type="common">Flat porcelain crab</name>
    <dbReference type="NCBI Taxonomy" id="88211"/>
    <lineage>
        <taxon>Eukaryota</taxon>
        <taxon>Metazoa</taxon>
        <taxon>Ecdysozoa</taxon>
        <taxon>Arthropoda</taxon>
        <taxon>Crustacea</taxon>
        <taxon>Multicrustacea</taxon>
        <taxon>Malacostraca</taxon>
        <taxon>Eumalacostraca</taxon>
        <taxon>Eucarida</taxon>
        <taxon>Decapoda</taxon>
        <taxon>Pleocyemata</taxon>
        <taxon>Anomura</taxon>
        <taxon>Galatheoidea</taxon>
        <taxon>Porcellanidae</taxon>
        <taxon>Petrolisthes</taxon>
    </lineage>
</organism>
<evidence type="ECO:0000313" key="17">
    <source>
        <dbReference type="Proteomes" id="UP001286313"/>
    </source>
</evidence>
<accession>A0AAE1FBH0</accession>
<reference evidence="16" key="1">
    <citation type="submission" date="2023-10" db="EMBL/GenBank/DDBJ databases">
        <title>Genome assemblies of two species of porcelain crab, Petrolisthes cinctipes and Petrolisthes manimaculis (Anomura: Porcellanidae).</title>
        <authorList>
            <person name="Angst P."/>
        </authorList>
    </citation>
    <scope>NUCLEOTIDE SEQUENCE</scope>
    <source>
        <strain evidence="16">PB745_01</strain>
        <tissue evidence="16">Gill</tissue>
    </source>
</reference>
<evidence type="ECO:0000259" key="15">
    <source>
        <dbReference type="Pfam" id="PF00432"/>
    </source>
</evidence>
<comment type="caution">
    <text evidence="16">The sequence shown here is derived from an EMBL/GenBank/DDBJ whole genome shotgun (WGS) entry which is preliminary data.</text>
</comment>
<dbReference type="InterPro" id="IPR008930">
    <property type="entry name" value="Terpenoid_cyclase/PrenylTrfase"/>
</dbReference>
<dbReference type="GO" id="GO:0097354">
    <property type="term" value="P:prenylation"/>
    <property type="evidence" value="ECO:0007669"/>
    <property type="project" value="UniProtKB-UniRule"/>
</dbReference>
<comment type="subunit">
    <text evidence="14">Heterodimer of an alpha and a beta subunit.</text>
</comment>
<evidence type="ECO:0000256" key="6">
    <source>
        <dbReference type="ARBA" id="ARBA00022679"/>
    </source>
</evidence>
<evidence type="ECO:0000256" key="7">
    <source>
        <dbReference type="ARBA" id="ARBA00022723"/>
    </source>
</evidence>
<dbReference type="GO" id="GO:0005965">
    <property type="term" value="C:protein farnesyltransferase complex"/>
    <property type="evidence" value="ECO:0007669"/>
    <property type="project" value="UniProtKB-UniRule"/>
</dbReference>
<dbReference type="PANTHER" id="PTHR11774:SF6">
    <property type="entry name" value="PROTEIN FARNESYLTRANSFERASE SUBUNIT BETA"/>
    <property type="match status" value="1"/>
</dbReference>
<dbReference type="Pfam" id="PF00432">
    <property type="entry name" value="Prenyltrans"/>
    <property type="match status" value="1"/>
</dbReference>
<dbReference type="EMBL" id="JAWQEG010002606">
    <property type="protein sequence ID" value="KAK3870823.1"/>
    <property type="molecule type" value="Genomic_DNA"/>
</dbReference>
<keyword evidence="8" id="KW-0677">Repeat</keyword>
<dbReference type="GO" id="GO:0008270">
    <property type="term" value="F:zinc ion binding"/>
    <property type="evidence" value="ECO:0007669"/>
    <property type="project" value="UniProtKB-UniRule"/>
</dbReference>
<evidence type="ECO:0000256" key="2">
    <source>
        <dbReference type="ARBA" id="ARBA00012702"/>
    </source>
</evidence>
<evidence type="ECO:0000256" key="5">
    <source>
        <dbReference type="ARBA" id="ARBA00022602"/>
    </source>
</evidence>
<keyword evidence="6 14" id="KW-0808">Transferase</keyword>
<dbReference type="Proteomes" id="UP001286313">
    <property type="component" value="Unassembled WGS sequence"/>
</dbReference>
<proteinExistence type="inferred from homology"/>
<comment type="cofactor">
    <cofactor evidence="14">
        <name>Zn(2+)</name>
        <dbReference type="ChEBI" id="CHEBI:29105"/>
    </cofactor>
    <text evidence="14">Binds 1 zinc ion per subunit.</text>
</comment>
<evidence type="ECO:0000256" key="11">
    <source>
        <dbReference type="ARBA" id="ARBA00050225"/>
    </source>
</evidence>
<keyword evidence="17" id="KW-1185">Reference proteome</keyword>
<gene>
    <name evidence="16" type="ORF">Pcinc_024012</name>
</gene>
<keyword evidence="4" id="KW-0597">Phosphoprotein</keyword>
<dbReference type="FunFam" id="1.50.10.20:FF:000007">
    <property type="entry name" value="Protein farnesyltransferase subunit beta"/>
    <property type="match status" value="1"/>
</dbReference>
<evidence type="ECO:0000256" key="14">
    <source>
        <dbReference type="RuleBase" id="RU365056"/>
    </source>
</evidence>
<sequence>MAEEELWCSHVRQNKDKFRDEGVSTVSSVDQARVETSVEDKYSSYLDMKDMDGQEQPRLHRGRHIAYLKKGLASLSERFTSLDASRPWLVYWCVHALELLSVRLSKEEAAGVVEFLGKCQNPNGGFGGGPGQYSHLAPTYAAVNALVIIGTPQAFQLINRSTLVEFLWSMRTEEGSFRMHEGGEVDIRGVYCAVSVARLTNIATESLFANTVHWIMRCQSYEGGFSGAPGMEAHGGYTFCGLAALTLLHAHHLCHTPALLRWAANRQMKYEGGFQGRTNKLVDGCYSFWQGGLFPILHTLLAQEDVANLSTERWMFNQEALQEYLLLCCQHSRGGLIDKPGKASDFYHTCYTLSGMSVAQHFTSTARHRTLVTGPKDNELIPVHALYNVGVEAAVSATQYFNSLPVPVASSPASQTEAGDATDVQDTDKQTTTATKLSCTCDTTQTHLQHFNMDLYLQFSQPLIQPPISSTLTTHQDYTAVNIHPQQLTHHMQAIRHDHLSVRNRIYHLDHLAPGFTYLIPNLINHPEGSTWLPNYLPA</sequence>
<protein>
    <recommendedName>
        <fullName evidence="3 14">Protein farnesyltransferase subunit beta</fullName>
        <shortName evidence="14">FTase-beta</shortName>
        <ecNumber evidence="2 14">2.5.1.58</ecNumber>
    </recommendedName>
</protein>
<dbReference type="Gene3D" id="1.50.10.20">
    <property type="match status" value="1"/>
</dbReference>
<dbReference type="GO" id="GO:0006629">
    <property type="term" value="P:lipid metabolic process"/>
    <property type="evidence" value="ECO:0007669"/>
    <property type="project" value="UniProtKB-KW"/>
</dbReference>
<comment type="function">
    <text evidence="14">Catalyzes the transfer of a farnesyl moiety from farnesyl diphosphate to a cysteine at the fourth position from the C-terminus of several proteins. The beta subunit is responsible for peptide-binding.</text>
</comment>